<gene>
    <name evidence="2" type="ORF">V474_18845</name>
</gene>
<feature type="transmembrane region" description="Helical" evidence="1">
    <location>
        <begin position="87"/>
        <end position="104"/>
    </location>
</feature>
<dbReference type="AlphaFoldDB" id="A0A0J8ALM6"/>
<organism evidence="2 3">
    <name type="scientific">Novosphingobium barchaimii LL02</name>
    <dbReference type="NCBI Taxonomy" id="1114963"/>
    <lineage>
        <taxon>Bacteria</taxon>
        <taxon>Pseudomonadati</taxon>
        <taxon>Pseudomonadota</taxon>
        <taxon>Alphaproteobacteria</taxon>
        <taxon>Sphingomonadales</taxon>
        <taxon>Sphingomonadaceae</taxon>
        <taxon>Novosphingobium</taxon>
    </lineage>
</organism>
<keyword evidence="1" id="KW-1133">Transmembrane helix</keyword>
<accession>A0A0J8ALM6</accession>
<reference evidence="2 3" key="1">
    <citation type="journal article" date="2015" name="G3 (Bethesda)">
        <title>Insights into Ongoing Evolution of the Hexachlorocyclohexane Catabolic Pathway from Comparative Genomics of Ten Sphingomonadaceae Strains.</title>
        <authorList>
            <person name="Pearce S.L."/>
            <person name="Oakeshott J.G."/>
            <person name="Pandey G."/>
        </authorList>
    </citation>
    <scope>NUCLEOTIDE SEQUENCE [LARGE SCALE GENOMIC DNA]</scope>
    <source>
        <strain evidence="2 3">LL02</strain>
    </source>
</reference>
<feature type="transmembrane region" description="Helical" evidence="1">
    <location>
        <begin position="27"/>
        <end position="52"/>
    </location>
</feature>
<evidence type="ECO:0000256" key="1">
    <source>
        <dbReference type="SAM" id="Phobius"/>
    </source>
</evidence>
<keyword evidence="1" id="KW-0472">Membrane</keyword>
<evidence type="ECO:0000313" key="3">
    <source>
        <dbReference type="Proteomes" id="UP000052268"/>
    </source>
</evidence>
<dbReference type="EMBL" id="JACU01000005">
    <property type="protein sequence ID" value="KMS55495.1"/>
    <property type="molecule type" value="Genomic_DNA"/>
</dbReference>
<sequence length="150" mass="16019">MMSSLLTPRFLVNAARLALLPCLGGLAAVILGFDASPACAAAATFLAAIVMLQAAPKVRAADMLGILALVVTMLEWVHAGMTGGIDFVRWQAVIAVSGAMALLLKIQHFRSLAREDPYVPLRHLERRGALLSRPPLRTDETPAPRARRAA</sequence>
<feature type="transmembrane region" description="Helical" evidence="1">
    <location>
        <begin position="64"/>
        <end position="81"/>
    </location>
</feature>
<dbReference type="PATRIC" id="fig|1114963.3.peg.2606"/>
<keyword evidence="3" id="KW-1185">Reference proteome</keyword>
<proteinExistence type="predicted"/>
<name>A0A0J8ALM6_9SPHN</name>
<evidence type="ECO:0000313" key="2">
    <source>
        <dbReference type="EMBL" id="KMS55495.1"/>
    </source>
</evidence>
<dbReference type="Proteomes" id="UP000052268">
    <property type="component" value="Unassembled WGS sequence"/>
</dbReference>
<dbReference type="RefSeq" id="WP_059151795.1">
    <property type="nucleotide sequence ID" value="NZ_KQ130454.1"/>
</dbReference>
<protein>
    <submittedName>
        <fullName evidence="2">Uncharacterized protein</fullName>
    </submittedName>
</protein>
<keyword evidence="1" id="KW-0812">Transmembrane</keyword>
<comment type="caution">
    <text evidence="2">The sequence shown here is derived from an EMBL/GenBank/DDBJ whole genome shotgun (WGS) entry which is preliminary data.</text>
</comment>